<reference evidence="1" key="1">
    <citation type="submission" date="2018-11" db="EMBL/GenBank/DDBJ databases">
        <authorList>
            <consortium name="Pathogen Informatics"/>
        </authorList>
    </citation>
    <scope>NUCLEOTIDE SEQUENCE</scope>
</reference>
<accession>A0A448X9D7</accession>
<name>A0A448X9D7_9PLAT</name>
<protein>
    <submittedName>
        <fullName evidence="1">Uncharacterized protein</fullName>
    </submittedName>
</protein>
<dbReference type="EMBL" id="CAAALY010122523">
    <property type="protein sequence ID" value="VEL31452.1"/>
    <property type="molecule type" value="Genomic_DNA"/>
</dbReference>
<gene>
    <name evidence="1" type="ORF">PXEA_LOCUS24892</name>
</gene>
<sequence length="133" mass="15253">MFFDSPLSLIHASHMTSEYVASLDDDGVRYELERLGYSAPPIADAVMSKILRRKLLRLIDPSAVIDDVRYVSNFSEYLGLKRKPNRVPMNKQLFRGLKHASCLIHIYRNHIQALPKSARNFLSLLRLSYSCSL</sequence>
<dbReference type="Proteomes" id="UP000784294">
    <property type="component" value="Unassembled WGS sequence"/>
</dbReference>
<proteinExistence type="predicted"/>
<dbReference type="AlphaFoldDB" id="A0A448X9D7"/>
<organism evidence="1 2">
    <name type="scientific">Protopolystoma xenopodis</name>
    <dbReference type="NCBI Taxonomy" id="117903"/>
    <lineage>
        <taxon>Eukaryota</taxon>
        <taxon>Metazoa</taxon>
        <taxon>Spiralia</taxon>
        <taxon>Lophotrochozoa</taxon>
        <taxon>Platyhelminthes</taxon>
        <taxon>Monogenea</taxon>
        <taxon>Polyopisthocotylea</taxon>
        <taxon>Polystomatidea</taxon>
        <taxon>Polystomatidae</taxon>
        <taxon>Protopolystoma</taxon>
    </lineage>
</organism>
<evidence type="ECO:0000313" key="1">
    <source>
        <dbReference type="EMBL" id="VEL31452.1"/>
    </source>
</evidence>
<comment type="caution">
    <text evidence="1">The sequence shown here is derived from an EMBL/GenBank/DDBJ whole genome shotgun (WGS) entry which is preliminary data.</text>
</comment>
<evidence type="ECO:0000313" key="2">
    <source>
        <dbReference type="Proteomes" id="UP000784294"/>
    </source>
</evidence>
<keyword evidence="2" id="KW-1185">Reference proteome</keyword>